<gene>
    <name evidence="6" type="ORF">SAMN05444422_109180</name>
</gene>
<evidence type="ECO:0000313" key="7">
    <source>
        <dbReference type="Proteomes" id="UP000199161"/>
    </source>
</evidence>
<evidence type="ECO:0000313" key="6">
    <source>
        <dbReference type="EMBL" id="SFC51582.1"/>
    </source>
</evidence>
<keyword evidence="3 5" id="KW-1133">Transmembrane helix</keyword>
<feature type="transmembrane region" description="Helical" evidence="5">
    <location>
        <begin position="27"/>
        <end position="48"/>
    </location>
</feature>
<dbReference type="InterPro" id="IPR019109">
    <property type="entry name" value="MamF_MmsF"/>
</dbReference>
<dbReference type="Proteomes" id="UP000199161">
    <property type="component" value="Unassembled WGS sequence"/>
</dbReference>
<name>A0A1I1JUE2_NATHA</name>
<keyword evidence="4 5" id="KW-0472">Membrane</keyword>
<keyword evidence="2 5" id="KW-0812">Transmembrane</keyword>
<proteinExistence type="predicted"/>
<dbReference type="Pfam" id="PF09685">
    <property type="entry name" value="MamF_MmsF"/>
    <property type="match status" value="1"/>
</dbReference>
<evidence type="ECO:0000256" key="2">
    <source>
        <dbReference type="ARBA" id="ARBA00022692"/>
    </source>
</evidence>
<feature type="transmembrane region" description="Helical" evidence="5">
    <location>
        <begin position="60"/>
        <end position="81"/>
    </location>
</feature>
<evidence type="ECO:0000256" key="3">
    <source>
        <dbReference type="ARBA" id="ARBA00022989"/>
    </source>
</evidence>
<evidence type="ECO:0000256" key="5">
    <source>
        <dbReference type="SAM" id="Phobius"/>
    </source>
</evidence>
<feature type="transmembrane region" description="Helical" evidence="5">
    <location>
        <begin position="101"/>
        <end position="134"/>
    </location>
</feature>
<evidence type="ECO:0000256" key="1">
    <source>
        <dbReference type="ARBA" id="ARBA00004141"/>
    </source>
</evidence>
<protein>
    <recommendedName>
        <fullName evidence="8">DUF4870 domain-containing protein</fullName>
    </recommendedName>
</protein>
<organism evidence="6 7">
    <name type="scientific">Natronobacterium haloterrestre</name>
    <name type="common">Halobiforma haloterrestris</name>
    <dbReference type="NCBI Taxonomy" id="148448"/>
    <lineage>
        <taxon>Archaea</taxon>
        <taxon>Methanobacteriati</taxon>
        <taxon>Methanobacteriota</taxon>
        <taxon>Stenosarchaea group</taxon>
        <taxon>Halobacteria</taxon>
        <taxon>Halobacteriales</taxon>
        <taxon>Natrialbaceae</taxon>
        <taxon>Natronobacterium</taxon>
    </lineage>
</organism>
<comment type="subcellular location">
    <subcellularLocation>
        <location evidence="1">Membrane</location>
        <topology evidence="1">Multi-pass membrane protein</topology>
    </subcellularLocation>
</comment>
<accession>A0A1I1JUE2</accession>
<dbReference type="OrthoDB" id="187449at2157"/>
<sequence length="143" mass="14933">MISKHTEDPVTTNGGPNLLEERSIGGILVHFLAIPTGIAGAGIVYLLTTNEFTKRNARNALDWHLTVLALTVVTFGSLFTYSELTGQGATDVAALPSLVSLPSAASTVAGLVVPALLTLWFAVTFWTFVVGLVAMGKATFGTA</sequence>
<dbReference type="RefSeq" id="WP_218149968.1">
    <property type="nucleotide sequence ID" value="NZ_FOKW01000009.1"/>
</dbReference>
<keyword evidence="7" id="KW-1185">Reference proteome</keyword>
<evidence type="ECO:0000256" key="4">
    <source>
        <dbReference type="ARBA" id="ARBA00023136"/>
    </source>
</evidence>
<dbReference type="EMBL" id="FOKW01000009">
    <property type="protein sequence ID" value="SFC51582.1"/>
    <property type="molecule type" value="Genomic_DNA"/>
</dbReference>
<evidence type="ECO:0008006" key="8">
    <source>
        <dbReference type="Google" id="ProtNLM"/>
    </source>
</evidence>
<reference evidence="7" key="1">
    <citation type="submission" date="2016-10" db="EMBL/GenBank/DDBJ databases">
        <authorList>
            <person name="Varghese N."/>
            <person name="Submissions S."/>
        </authorList>
    </citation>
    <scope>NUCLEOTIDE SEQUENCE [LARGE SCALE GENOMIC DNA]</scope>
    <source>
        <strain evidence="7">DSM 13078</strain>
    </source>
</reference>
<dbReference type="AlphaFoldDB" id="A0A1I1JUE2"/>